<dbReference type="Pfam" id="PF00330">
    <property type="entry name" value="Aconitase"/>
    <property type="match status" value="1"/>
</dbReference>
<evidence type="ECO:0000256" key="1">
    <source>
        <dbReference type="ARBA" id="ARBA00001966"/>
    </source>
</evidence>
<comment type="similarity">
    <text evidence="2">Belongs to the aconitase/IPM isomerase family.</text>
</comment>
<evidence type="ECO:0000259" key="8">
    <source>
        <dbReference type="Pfam" id="PF00694"/>
    </source>
</evidence>
<dbReference type="InterPro" id="IPR050926">
    <property type="entry name" value="Aconitase/IPM_isomerase"/>
</dbReference>
<dbReference type="RefSeq" id="WP_014354758.1">
    <property type="nucleotide sequence ID" value="NC_016894.1"/>
</dbReference>
<dbReference type="Gene3D" id="3.20.19.10">
    <property type="entry name" value="Aconitase, domain 4"/>
    <property type="match status" value="1"/>
</dbReference>
<dbReference type="EC" id="4.2.1.3" evidence="9"/>
<evidence type="ECO:0000256" key="6">
    <source>
        <dbReference type="ARBA" id="ARBA00023014"/>
    </source>
</evidence>
<dbReference type="eggNOG" id="COG1048">
    <property type="taxonomic scope" value="Bacteria"/>
</dbReference>
<dbReference type="UniPathway" id="UPA00223">
    <property type="reaction ID" value="UER00718"/>
</dbReference>
<dbReference type="STRING" id="931626.Awo_c03540"/>
<proteinExistence type="inferred from homology"/>
<dbReference type="InterPro" id="IPR015931">
    <property type="entry name" value="Acnase/IPM_dHydase_lsu_aba_1/3"/>
</dbReference>
<evidence type="ECO:0000313" key="9">
    <source>
        <dbReference type="EMBL" id="AFA47155.1"/>
    </source>
</evidence>
<comment type="cofactor">
    <cofactor evidence="1">
        <name>[4Fe-4S] cluster</name>
        <dbReference type="ChEBI" id="CHEBI:49883"/>
    </cofactor>
</comment>
<dbReference type="KEGG" id="awo:Awo_c03540"/>
<keyword evidence="5" id="KW-0408">Iron</keyword>
<gene>
    <name evidence="9" type="primary">acnA</name>
    <name evidence="9" type="ordered locus">Awo_c03540</name>
</gene>
<evidence type="ECO:0000313" key="10">
    <source>
        <dbReference type="Proteomes" id="UP000007177"/>
    </source>
</evidence>
<dbReference type="NCBIfam" id="TIGR01342">
    <property type="entry name" value="acon_putative"/>
    <property type="match status" value="1"/>
</dbReference>
<feature type="domain" description="Aconitase A/isopropylmalate dehydratase small subunit swivel" evidence="8">
    <location>
        <begin position="523"/>
        <end position="575"/>
    </location>
</feature>
<dbReference type="Gene3D" id="3.30.499.10">
    <property type="entry name" value="Aconitase, domain 3"/>
    <property type="match status" value="2"/>
</dbReference>
<dbReference type="PANTHER" id="PTHR43160">
    <property type="entry name" value="ACONITATE HYDRATASE B"/>
    <property type="match status" value="1"/>
</dbReference>
<reference evidence="10" key="1">
    <citation type="submission" date="2011-07" db="EMBL/GenBank/DDBJ databases">
        <title>Complete genome sequence of Acetobacterium woodii.</title>
        <authorList>
            <person name="Poehlein A."/>
            <person name="Schmidt S."/>
            <person name="Kaster A.-K."/>
            <person name="Goenrich M."/>
            <person name="Vollmers J."/>
            <person name="Thuermer A."/>
            <person name="Gottschalk G."/>
            <person name="Thauer R.K."/>
            <person name="Daniel R."/>
            <person name="Mueller V."/>
        </authorList>
    </citation>
    <scope>NUCLEOTIDE SEQUENCE [LARGE SCALE GENOMIC DNA]</scope>
    <source>
        <strain evidence="10">ATCC 29683 / DSM 1030 / JCM 2381 / KCTC 1655 / WB1</strain>
    </source>
</reference>
<dbReference type="OrthoDB" id="9764318at2"/>
<dbReference type="AlphaFoldDB" id="H6LH17"/>
<comment type="subunit">
    <text evidence="3">Monomer.</text>
</comment>
<evidence type="ECO:0000256" key="2">
    <source>
        <dbReference type="ARBA" id="ARBA00007185"/>
    </source>
</evidence>
<keyword evidence="10" id="KW-1185">Reference proteome</keyword>
<dbReference type="GO" id="GO:0006099">
    <property type="term" value="P:tricarboxylic acid cycle"/>
    <property type="evidence" value="ECO:0007669"/>
    <property type="project" value="UniProtKB-UniPathway"/>
</dbReference>
<dbReference type="InterPro" id="IPR018136">
    <property type="entry name" value="Aconitase_4Fe-4S_BS"/>
</dbReference>
<dbReference type="NCBIfam" id="NF005558">
    <property type="entry name" value="PRK07229.1"/>
    <property type="match status" value="1"/>
</dbReference>
<dbReference type="InterPro" id="IPR036008">
    <property type="entry name" value="Aconitase_4Fe-4S_dom"/>
</dbReference>
<evidence type="ECO:0000259" key="7">
    <source>
        <dbReference type="Pfam" id="PF00330"/>
    </source>
</evidence>
<accession>H6LH17</accession>
<dbReference type="PROSITE" id="PS01244">
    <property type="entry name" value="ACONITASE_2"/>
    <property type="match status" value="1"/>
</dbReference>
<dbReference type="SUPFAM" id="SSF52016">
    <property type="entry name" value="LeuD/IlvD-like"/>
    <property type="match status" value="1"/>
</dbReference>
<dbReference type="PROSITE" id="PS00450">
    <property type="entry name" value="ACONITASE_1"/>
    <property type="match status" value="1"/>
</dbReference>
<dbReference type="GO" id="GO:0005829">
    <property type="term" value="C:cytosol"/>
    <property type="evidence" value="ECO:0007669"/>
    <property type="project" value="TreeGrafter"/>
</dbReference>
<dbReference type="Proteomes" id="UP000007177">
    <property type="component" value="Chromosome"/>
</dbReference>
<dbReference type="InterPro" id="IPR006250">
    <property type="entry name" value="Aconitase_put"/>
</dbReference>
<dbReference type="InterPro" id="IPR001030">
    <property type="entry name" value="Acoase/IPM_deHydtase_lsu_aba"/>
</dbReference>
<keyword evidence="9" id="KW-0456">Lyase</keyword>
<dbReference type="InterPro" id="IPR000573">
    <property type="entry name" value="AconitaseA/IPMdHydase_ssu_swvl"/>
</dbReference>
<dbReference type="PRINTS" id="PR00415">
    <property type="entry name" value="ACONITASE"/>
</dbReference>
<dbReference type="Pfam" id="PF00694">
    <property type="entry name" value="Aconitase_C"/>
    <property type="match status" value="1"/>
</dbReference>
<dbReference type="GO" id="GO:0051539">
    <property type="term" value="F:4 iron, 4 sulfur cluster binding"/>
    <property type="evidence" value="ECO:0007669"/>
    <property type="project" value="TreeGrafter"/>
</dbReference>
<dbReference type="GO" id="GO:0046872">
    <property type="term" value="F:metal ion binding"/>
    <property type="evidence" value="ECO:0007669"/>
    <property type="project" value="UniProtKB-KW"/>
</dbReference>
<dbReference type="PANTHER" id="PTHR43160:SF3">
    <property type="entry name" value="ACONITATE HYDRATASE, MITOCHONDRIAL"/>
    <property type="match status" value="1"/>
</dbReference>
<dbReference type="GO" id="GO:0003994">
    <property type="term" value="F:aconitate hydratase activity"/>
    <property type="evidence" value="ECO:0007669"/>
    <property type="project" value="UniProtKB-EC"/>
</dbReference>
<sequence length="640" mass="68196">MGKTLTEKIIAAHLVVGEMIKGEEIGIRIDQTLTQDSTGTMAYLQFEAMEIPRVKTKKSLAYIDHNMLQEGPENMDDHRYIQSVAKKHGVYYSKPGNGICHQVQIERFGVPGDTLLGSDSHTPTGGGIGMLAIGAGGLDVAVAMAGDPYYITMPKVVQVELTGKLRTGVSSKDVILEVLRQCTVKGGVNKVFEYTGEGVKTLTVPERATITNMGAELGATTSVFPSDEMTKVFLEAQGRGSDYIELSADADAVYDEVVKVDMNVLEPLTACPHSPDKVVKISEIEGLVVNQVAIGSCTNSSWLDLMKVAAIVKGKTVAENVSLVIAPGSKQVLTMLAENGALADLLNAGARVLECGCGPCIGMGQAPSTDAVSLRTFNRNFFGRSGTPSADVYLLSPEAAAISALEGVLTNPLGKIELPEIVMPENFLLNDTMVMAPAPEGTQVAIIKGPNIKPFPATIPLKDTVEGKALIVVEDNITTDHIMPSNAKLLPYRSNIPYLANYCLAPCDPEFPKRALDNGGGFIVGGSNYGQGSSREHAALAPVYLGIKGVAVKSFARIHKNNLINNGILPLVFANEADYDTIALGDELVIENALEAVKSGQANLVNKTKGLTYVMLLEVSERQKEMLLAGGLINLIKLKK</sequence>
<feature type="domain" description="Aconitase/3-isopropylmalate dehydratase large subunit alpha/beta/alpha" evidence="7">
    <location>
        <begin position="7"/>
        <end position="407"/>
    </location>
</feature>
<dbReference type="SUPFAM" id="SSF53732">
    <property type="entry name" value="Aconitase iron-sulfur domain"/>
    <property type="match status" value="1"/>
</dbReference>
<evidence type="ECO:0000256" key="4">
    <source>
        <dbReference type="ARBA" id="ARBA00022723"/>
    </source>
</evidence>
<name>H6LH17_ACEWD</name>
<evidence type="ECO:0000256" key="5">
    <source>
        <dbReference type="ARBA" id="ARBA00023004"/>
    </source>
</evidence>
<dbReference type="InterPro" id="IPR015928">
    <property type="entry name" value="Aconitase/3IPM_dehydase_swvl"/>
</dbReference>
<keyword evidence="6" id="KW-0411">Iron-sulfur</keyword>
<dbReference type="EMBL" id="CP002987">
    <property type="protein sequence ID" value="AFA47155.1"/>
    <property type="molecule type" value="Genomic_DNA"/>
</dbReference>
<protein>
    <submittedName>
        <fullName evidence="9">Aconitase AcnA</fullName>
        <ecNumber evidence="9">4.2.1.3</ecNumber>
    </submittedName>
</protein>
<reference evidence="9 10" key="2">
    <citation type="journal article" date="2012" name="PLoS ONE">
        <title>An ancient pathway combining carbon dioxide fixation with the generation and utilization of a sodium ion gradient for ATP synthesis.</title>
        <authorList>
            <person name="Poehlein A."/>
            <person name="Schmidt S."/>
            <person name="Kaster A.K."/>
            <person name="Goenrich M."/>
            <person name="Vollmers J."/>
            <person name="Thurmer A."/>
            <person name="Bertsch J."/>
            <person name="Schuchmann K."/>
            <person name="Voigt B."/>
            <person name="Hecker M."/>
            <person name="Daniel R."/>
            <person name="Thauer R.K."/>
            <person name="Gottschalk G."/>
            <person name="Muller V."/>
        </authorList>
    </citation>
    <scope>NUCLEOTIDE SEQUENCE [LARGE SCALE GENOMIC DNA]</scope>
    <source>
        <strain evidence="10">ATCC 29683 / DSM 1030 / JCM 2381 / KCTC 1655 / WB1</strain>
    </source>
</reference>
<organism evidence="9 10">
    <name type="scientific">Acetobacterium woodii (strain ATCC 29683 / DSM 1030 / JCM 2381 / KCTC 1655 / WB1)</name>
    <dbReference type="NCBI Taxonomy" id="931626"/>
    <lineage>
        <taxon>Bacteria</taxon>
        <taxon>Bacillati</taxon>
        <taxon>Bacillota</taxon>
        <taxon>Clostridia</taxon>
        <taxon>Eubacteriales</taxon>
        <taxon>Eubacteriaceae</taxon>
        <taxon>Acetobacterium</taxon>
    </lineage>
</organism>
<evidence type="ECO:0000256" key="3">
    <source>
        <dbReference type="ARBA" id="ARBA00011245"/>
    </source>
</evidence>
<keyword evidence="4" id="KW-0479">Metal-binding</keyword>
<dbReference type="HOGENOM" id="CLU_006714_2_3_9"/>